<dbReference type="PANTHER" id="PTHR10378">
    <property type="entry name" value="LIM DOMAIN-BINDING PROTEIN"/>
    <property type="match status" value="1"/>
</dbReference>
<dbReference type="Proteomes" id="UP000775213">
    <property type="component" value="Unassembled WGS sequence"/>
</dbReference>
<feature type="region of interest" description="Disordered" evidence="1">
    <location>
        <begin position="578"/>
        <end position="648"/>
    </location>
</feature>
<organism evidence="2 3">
    <name type="scientific">Dendrobium chrysotoxum</name>
    <name type="common">Orchid</name>
    <dbReference type="NCBI Taxonomy" id="161865"/>
    <lineage>
        <taxon>Eukaryota</taxon>
        <taxon>Viridiplantae</taxon>
        <taxon>Streptophyta</taxon>
        <taxon>Embryophyta</taxon>
        <taxon>Tracheophyta</taxon>
        <taxon>Spermatophyta</taxon>
        <taxon>Magnoliopsida</taxon>
        <taxon>Liliopsida</taxon>
        <taxon>Asparagales</taxon>
        <taxon>Orchidaceae</taxon>
        <taxon>Epidendroideae</taxon>
        <taxon>Malaxideae</taxon>
        <taxon>Dendrobiinae</taxon>
        <taxon>Dendrobium</taxon>
    </lineage>
</organism>
<proteinExistence type="predicted"/>
<feature type="compositionally biased region" description="Gly residues" evidence="1">
    <location>
        <begin position="175"/>
        <end position="184"/>
    </location>
</feature>
<evidence type="ECO:0000313" key="2">
    <source>
        <dbReference type="EMBL" id="KAH0461081.1"/>
    </source>
</evidence>
<feature type="compositionally biased region" description="Polar residues" evidence="1">
    <location>
        <begin position="592"/>
        <end position="644"/>
    </location>
</feature>
<dbReference type="AlphaFoldDB" id="A0AAV7GWK4"/>
<feature type="compositionally biased region" description="Low complexity" evidence="1">
    <location>
        <begin position="675"/>
        <end position="688"/>
    </location>
</feature>
<name>A0AAV7GWK4_DENCH</name>
<feature type="region of interest" description="Disordered" evidence="1">
    <location>
        <begin position="664"/>
        <end position="704"/>
    </location>
</feature>
<evidence type="ECO:0008006" key="4">
    <source>
        <dbReference type="Google" id="ProtNLM"/>
    </source>
</evidence>
<feature type="compositionally biased region" description="Polar residues" evidence="1">
    <location>
        <begin position="91"/>
        <end position="137"/>
    </location>
</feature>
<reference evidence="2 3" key="1">
    <citation type="journal article" date="2021" name="Hortic Res">
        <title>Chromosome-scale assembly of the Dendrobium chrysotoxum genome enhances the understanding of orchid evolution.</title>
        <authorList>
            <person name="Zhang Y."/>
            <person name="Zhang G.Q."/>
            <person name="Zhang D."/>
            <person name="Liu X.D."/>
            <person name="Xu X.Y."/>
            <person name="Sun W.H."/>
            <person name="Yu X."/>
            <person name="Zhu X."/>
            <person name="Wang Z.W."/>
            <person name="Zhao X."/>
            <person name="Zhong W.Y."/>
            <person name="Chen H."/>
            <person name="Yin W.L."/>
            <person name="Huang T."/>
            <person name="Niu S.C."/>
            <person name="Liu Z.J."/>
        </authorList>
    </citation>
    <scope>NUCLEOTIDE SEQUENCE [LARGE SCALE GENOMIC DNA]</scope>
    <source>
        <strain evidence="2">Lindl</strain>
    </source>
</reference>
<feature type="region of interest" description="Disordered" evidence="1">
    <location>
        <begin position="164"/>
        <end position="205"/>
    </location>
</feature>
<evidence type="ECO:0000313" key="3">
    <source>
        <dbReference type="Proteomes" id="UP000775213"/>
    </source>
</evidence>
<dbReference type="Pfam" id="PF01803">
    <property type="entry name" value="LIM_bind"/>
    <property type="match status" value="1"/>
</dbReference>
<keyword evidence="3" id="KW-1185">Reference proteome</keyword>
<comment type="caution">
    <text evidence="2">The sequence shown here is derived from an EMBL/GenBank/DDBJ whole genome shotgun (WGS) entry which is preliminary data.</text>
</comment>
<accession>A0AAV7GWK4</accession>
<dbReference type="EMBL" id="JAGFBR010000009">
    <property type="protein sequence ID" value="KAH0461081.1"/>
    <property type="molecule type" value="Genomic_DNA"/>
</dbReference>
<gene>
    <name evidence="2" type="ORF">IEQ34_008656</name>
</gene>
<protein>
    <recommendedName>
        <fullName evidence="4">Transcriptional corepressor SEUSS</fullName>
    </recommendedName>
</protein>
<sequence>MVPSGPPTGAGVAQSVVSSLLRTNSGSLGSGQPGSISPHQTFSSLISPRVQLNGSANSTNMTFLGGITNASSLLNHSFGNAFPVSGGVISTPQMNSQQRGGMGSNSLDMLGSTESDPLSYPSPSGSLHGQHLQNPSGKQMIADHSHSQTQQLDAVQNFQQQVSVAHNQQRQQHRGGLGNVGGVGPVKLEEQTGSSDQSIPGQQLPSIRGIGSVKMEPLQLQSVRSLGPAKMEHQQIDSSLFLQQHQQQHAQQQLLQMSRSAPHAAAAAQMSFLQQQRILQIQQQKQQHQQQQHQLFKTLPQRIQLQQQLQHGVPTRPQMKQTIYEPGMCARRLTQYMYSQQHRPEDNNIDFWRKFVAEFFASNAKKRWCVSLYGSGRQTTGVFPQDVWHCEICRRKPGRGFEATVEVLPRLLQIKYASGTLEELLYVDMPRESHTTSGQILLDYAKAVQESVFEQLRVVRDGQLRIVFNPDLKISSWEFCARRHEELIPRRLIMHQVSQLGAVVQKHQTASQNASSLSIQDLQTTCNSFVASARQLAKALEVPLVNDLGYTKRYVRCLQISEVVNSMKDLIDYSRETGTGPMDSLMKFPKRSSLSPGLHSQQTLQPDTQQNVMQNSSQNEQSSHGTGLINNSHNAPSLVSTSGTPMVGLLHQNSMNMRQENQMNSLNGVFGSGNPDQIPSASSSNSIPPSQPNPSSPFSLTPTSNNIIAPSAHISRMNCVSSLANMPAIQQQTQPLHSDPSDSHSSVQQILQEMMSSQLNSVSAMTGDIKSIGSVPASLNGGNCLVGNERANTLTNNIGVGGGMGIGPSVGMSGLRAAMTNNAMNINGRVGINRMSRDPSVISQYQQQDMGNRLVRGLGSVNSFDNLQFDWKPSP</sequence>
<dbReference type="InterPro" id="IPR029005">
    <property type="entry name" value="LIM-bd/SEUSS"/>
</dbReference>
<feature type="compositionally biased region" description="Polar residues" evidence="1">
    <location>
        <begin position="191"/>
        <end position="205"/>
    </location>
</feature>
<evidence type="ECO:0000256" key="1">
    <source>
        <dbReference type="SAM" id="MobiDB-lite"/>
    </source>
</evidence>
<feature type="region of interest" description="Disordered" evidence="1">
    <location>
        <begin position="91"/>
        <end position="138"/>
    </location>
</feature>